<sequence>MHLPLRKPKSGSALLCPSGCCSCRFVGANSGHF</sequence>
<proteinExistence type="predicted"/>
<accession>A0AAV5MPM1</accession>
<dbReference type="Proteomes" id="UP001054252">
    <property type="component" value="Unassembled WGS sequence"/>
</dbReference>
<protein>
    <submittedName>
        <fullName evidence="1">Uncharacterized protein</fullName>
    </submittedName>
</protein>
<dbReference type="EMBL" id="BPVZ01000556">
    <property type="protein sequence ID" value="GKV51865.1"/>
    <property type="molecule type" value="Genomic_DNA"/>
</dbReference>
<gene>
    <name evidence="1" type="ORF">SLEP1_g58488</name>
</gene>
<reference evidence="1 2" key="1">
    <citation type="journal article" date="2021" name="Commun. Biol.">
        <title>The genome of Shorea leprosula (Dipterocarpaceae) highlights the ecological relevance of drought in aseasonal tropical rainforests.</title>
        <authorList>
            <person name="Ng K.K.S."/>
            <person name="Kobayashi M.J."/>
            <person name="Fawcett J.A."/>
            <person name="Hatakeyama M."/>
            <person name="Paape T."/>
            <person name="Ng C.H."/>
            <person name="Ang C.C."/>
            <person name="Tnah L.H."/>
            <person name="Lee C.T."/>
            <person name="Nishiyama T."/>
            <person name="Sese J."/>
            <person name="O'Brien M.J."/>
            <person name="Copetti D."/>
            <person name="Mohd Noor M.I."/>
            <person name="Ong R.C."/>
            <person name="Putra M."/>
            <person name="Sireger I.Z."/>
            <person name="Indrioko S."/>
            <person name="Kosugi Y."/>
            <person name="Izuno A."/>
            <person name="Isagi Y."/>
            <person name="Lee S.L."/>
            <person name="Shimizu K.K."/>
        </authorList>
    </citation>
    <scope>NUCLEOTIDE SEQUENCE [LARGE SCALE GENOMIC DNA]</scope>
    <source>
        <strain evidence="1">214</strain>
    </source>
</reference>
<evidence type="ECO:0000313" key="1">
    <source>
        <dbReference type="EMBL" id="GKV51865.1"/>
    </source>
</evidence>
<keyword evidence="2" id="KW-1185">Reference proteome</keyword>
<comment type="caution">
    <text evidence="1">The sequence shown here is derived from an EMBL/GenBank/DDBJ whole genome shotgun (WGS) entry which is preliminary data.</text>
</comment>
<organism evidence="1 2">
    <name type="scientific">Rubroshorea leprosula</name>
    <dbReference type="NCBI Taxonomy" id="152421"/>
    <lineage>
        <taxon>Eukaryota</taxon>
        <taxon>Viridiplantae</taxon>
        <taxon>Streptophyta</taxon>
        <taxon>Embryophyta</taxon>
        <taxon>Tracheophyta</taxon>
        <taxon>Spermatophyta</taxon>
        <taxon>Magnoliopsida</taxon>
        <taxon>eudicotyledons</taxon>
        <taxon>Gunneridae</taxon>
        <taxon>Pentapetalae</taxon>
        <taxon>rosids</taxon>
        <taxon>malvids</taxon>
        <taxon>Malvales</taxon>
        <taxon>Dipterocarpaceae</taxon>
        <taxon>Rubroshorea</taxon>
    </lineage>
</organism>
<dbReference type="AlphaFoldDB" id="A0AAV5MPM1"/>
<evidence type="ECO:0000313" key="2">
    <source>
        <dbReference type="Proteomes" id="UP001054252"/>
    </source>
</evidence>
<name>A0AAV5MPM1_9ROSI</name>